<dbReference type="STRING" id="1776384.GCA_900086585_00590"/>
<dbReference type="OrthoDB" id="9815841at2"/>
<dbReference type="SUPFAM" id="SSF101967">
    <property type="entry name" value="Adhesin YadA, collagen-binding domain"/>
    <property type="match status" value="1"/>
</dbReference>
<feature type="coiled-coil region" evidence="1">
    <location>
        <begin position="388"/>
        <end position="431"/>
    </location>
</feature>
<dbReference type="Proteomes" id="UP000284841">
    <property type="component" value="Unassembled WGS sequence"/>
</dbReference>
<evidence type="ECO:0000313" key="3">
    <source>
        <dbReference type="EMBL" id="RHJ87138.1"/>
    </source>
</evidence>
<dbReference type="Gene3D" id="1.10.287.950">
    <property type="entry name" value="Methyl-accepting chemotaxis protein"/>
    <property type="match status" value="1"/>
</dbReference>
<evidence type="ECO:0000256" key="1">
    <source>
        <dbReference type="SAM" id="Coils"/>
    </source>
</evidence>
<sequence length="652" mass="69335">MKRHTRWIAASLAVAMAFAPACAFASEAASEKEEVIYITTDGGGNTTSVNAVNIFGSGDVVDYGDYSDVKLLTSTERITQNGDKITFRTDDKKVYYQGTMEQVETPWDISVRYYLDGKEYEASEIAGKSGKLEIHLSIKENTACKGNFYDRYALQASLTLDSEICENISAPDATIANVGSDKQLTYTVLPGKGLAASIKADVKDFEMESISINGIRLNLNIEIDDAELMKQVRALMDATKKLNDGAAKLDANSNTLKTESGRLDSGISSVHDGVVNLDNGVVALEQGVSSVQGALNSLNEKSDDLTGSSAQIKAALETIQKSLSPVAASAGQLKELTSASGSIKKGISDLYDGAAALHQNLGAAQYKAVMAQKGLDIDALQAGNTQAIKDLSAQISSLRSTLSSITDQKQKAELEAQIAALEKTVKLLSGNNAAIDGTESYLDNLAGGANSLYVNLGTLKAQYERFDAEIAELVKTLDEMPAQLTALSKGIDQLVTNYALLDTGINEYTGGVTQVALGYAKIVDGVSSLTKGSEKLLSGSDALHDGAGKLAGGIAAYCDGVSSLNDGTKELYDETSGMDKKIQEEIEEILGNIGGEETETVSFVSEKNTKVDSVQFVIKTEAIEKAEAPADESKEETTLTFWQKLLSLFGLY</sequence>
<dbReference type="AlphaFoldDB" id="A0A415E0L3"/>
<evidence type="ECO:0008006" key="5">
    <source>
        <dbReference type="Google" id="ProtNLM"/>
    </source>
</evidence>
<reference evidence="3 4" key="1">
    <citation type="submission" date="2018-08" db="EMBL/GenBank/DDBJ databases">
        <title>A genome reference for cultivated species of the human gut microbiota.</title>
        <authorList>
            <person name="Zou Y."/>
            <person name="Xue W."/>
            <person name="Luo G."/>
        </authorList>
    </citation>
    <scope>NUCLEOTIDE SEQUENCE [LARGE SCALE GENOMIC DNA]</scope>
    <source>
        <strain evidence="3 4">AM07-24</strain>
    </source>
</reference>
<name>A0A415E0L3_9FIRM</name>
<organism evidence="3 4">
    <name type="scientific">Emergencia timonensis</name>
    <dbReference type="NCBI Taxonomy" id="1776384"/>
    <lineage>
        <taxon>Bacteria</taxon>
        <taxon>Bacillati</taxon>
        <taxon>Bacillota</taxon>
        <taxon>Clostridia</taxon>
        <taxon>Peptostreptococcales</taxon>
        <taxon>Anaerovoracaceae</taxon>
        <taxon>Emergencia</taxon>
    </lineage>
</organism>
<gene>
    <name evidence="3" type="ORF">DW099_10555</name>
</gene>
<feature type="chain" id="PRO_5019248631" description="YhgE/Pip domain-containing protein" evidence="2">
    <location>
        <begin position="26"/>
        <end position="652"/>
    </location>
</feature>
<feature type="signal peptide" evidence="2">
    <location>
        <begin position="1"/>
        <end position="25"/>
    </location>
</feature>
<protein>
    <recommendedName>
        <fullName evidence="5">YhgE/Pip domain-containing protein</fullName>
    </recommendedName>
</protein>
<dbReference type="InterPro" id="IPR011049">
    <property type="entry name" value="Serralysin-like_metalloprot_C"/>
</dbReference>
<keyword evidence="2" id="KW-0732">Signal</keyword>
<comment type="caution">
    <text evidence="3">The sequence shown here is derived from an EMBL/GenBank/DDBJ whole genome shotgun (WGS) entry which is preliminary data.</text>
</comment>
<accession>A0A415E0L3</accession>
<evidence type="ECO:0000313" key="4">
    <source>
        <dbReference type="Proteomes" id="UP000284841"/>
    </source>
</evidence>
<keyword evidence="1" id="KW-0175">Coiled coil</keyword>
<evidence type="ECO:0000256" key="2">
    <source>
        <dbReference type="SAM" id="SignalP"/>
    </source>
</evidence>
<dbReference type="EMBL" id="QRMS01000003">
    <property type="protein sequence ID" value="RHJ87138.1"/>
    <property type="molecule type" value="Genomic_DNA"/>
</dbReference>
<dbReference type="Gene3D" id="1.10.287.510">
    <property type="entry name" value="Helix hairpin bin"/>
    <property type="match status" value="1"/>
</dbReference>
<dbReference type="RefSeq" id="WP_118335661.1">
    <property type="nucleotide sequence ID" value="NZ_AP025567.1"/>
</dbReference>
<proteinExistence type="predicted"/>
<keyword evidence="4" id="KW-1185">Reference proteome</keyword>